<dbReference type="STRING" id="394.NGR_c07440"/>
<dbReference type="AlphaFoldDB" id="C3M8J1"/>
<evidence type="ECO:0000313" key="3">
    <source>
        <dbReference type="Proteomes" id="UP000001054"/>
    </source>
</evidence>
<evidence type="ECO:0000256" key="1">
    <source>
        <dbReference type="SAM" id="MobiDB-lite"/>
    </source>
</evidence>
<evidence type="ECO:0000313" key="2">
    <source>
        <dbReference type="EMBL" id="ACP24537.1"/>
    </source>
</evidence>
<dbReference type="EMBL" id="CP001389">
    <property type="protein sequence ID" value="ACP24537.1"/>
    <property type="molecule type" value="Genomic_DNA"/>
</dbReference>
<organism evidence="2 3">
    <name type="scientific">Sinorhizobium fredii (strain NBRC 101917 / NGR234)</name>
    <dbReference type="NCBI Taxonomy" id="394"/>
    <lineage>
        <taxon>Bacteria</taxon>
        <taxon>Pseudomonadati</taxon>
        <taxon>Pseudomonadota</taxon>
        <taxon>Alphaproteobacteria</taxon>
        <taxon>Hyphomicrobiales</taxon>
        <taxon>Rhizobiaceae</taxon>
        <taxon>Sinorhizobium/Ensifer group</taxon>
        <taxon>Sinorhizobium</taxon>
    </lineage>
</organism>
<reference evidence="2 3" key="1">
    <citation type="journal article" date="2009" name="Appl. Environ. Microbiol.">
        <title>Rhizobium sp. strain NGR234 possesses a remarkable number of secretion systems.</title>
        <authorList>
            <person name="Schmeisser C."/>
            <person name="Liesegang H."/>
            <person name="Krysciak D."/>
            <person name="Bakkou N."/>
            <person name="Le Quere A."/>
            <person name="Wollherr A."/>
            <person name="Heinemeyer I."/>
            <person name="Morgenstern B."/>
            <person name="Pommerening-Roeser A."/>
            <person name="Flores M."/>
            <person name="Palacios R."/>
            <person name="Brenner S."/>
            <person name="Gottschalk G."/>
            <person name="Schmitz R.A."/>
            <person name="Broughton W.J."/>
            <person name="Perret X."/>
            <person name="Strittmatter A.W."/>
            <person name="Streit W.R."/>
        </authorList>
    </citation>
    <scope>NUCLEOTIDE SEQUENCE [LARGE SCALE GENOMIC DNA]</scope>
    <source>
        <strain evidence="3">NBRC 101917 / NGR234</strain>
    </source>
</reference>
<gene>
    <name evidence="2" type="ordered locus">NGR_c07440</name>
</gene>
<feature type="compositionally biased region" description="Basic and acidic residues" evidence="1">
    <location>
        <begin position="10"/>
        <end position="21"/>
    </location>
</feature>
<dbReference type="Proteomes" id="UP000001054">
    <property type="component" value="Chromosome"/>
</dbReference>
<accession>C3M8J1</accession>
<dbReference type="HOGENOM" id="CLU_2635629_0_0_5"/>
<dbReference type="KEGG" id="rhi:NGR_c07440"/>
<protein>
    <submittedName>
        <fullName evidence="2">Uncharacterized protein</fullName>
    </submittedName>
</protein>
<keyword evidence="3" id="KW-1185">Reference proteome</keyword>
<name>C3M8J1_SINFN</name>
<proteinExistence type="predicted"/>
<feature type="region of interest" description="Disordered" evidence="1">
    <location>
        <begin position="1"/>
        <end position="77"/>
    </location>
</feature>
<sequence length="77" mass="8675">MTLFRSPARTRGDPSHLRADVDGTPFHLFSPSRPKLSGGGDPDHDRNQIGHHSRARTIPDEVARRPRPSTFIEHNIK</sequence>